<reference evidence="1 2" key="1">
    <citation type="journal article" date="2023" name="Science">
        <title>Complex scaffold remodeling in plant triterpene biosynthesis.</title>
        <authorList>
            <person name="De La Pena R."/>
            <person name="Hodgson H."/>
            <person name="Liu J.C."/>
            <person name="Stephenson M.J."/>
            <person name="Martin A.C."/>
            <person name="Owen C."/>
            <person name="Harkess A."/>
            <person name="Leebens-Mack J."/>
            <person name="Jimenez L.E."/>
            <person name="Osbourn A."/>
            <person name="Sattely E.S."/>
        </authorList>
    </citation>
    <scope>NUCLEOTIDE SEQUENCE [LARGE SCALE GENOMIC DNA]</scope>
    <source>
        <strain evidence="2">cv. JPN11</strain>
        <tissue evidence="1">Leaf</tissue>
    </source>
</reference>
<protein>
    <submittedName>
        <fullName evidence="1">Receptor-kinase</fullName>
    </submittedName>
</protein>
<gene>
    <name evidence="1" type="ORF">OWV82_007930</name>
</gene>
<dbReference type="Proteomes" id="UP001164539">
    <property type="component" value="Chromosome 4"/>
</dbReference>
<accession>A0ACC1YAA7</accession>
<evidence type="ECO:0000313" key="2">
    <source>
        <dbReference type="Proteomes" id="UP001164539"/>
    </source>
</evidence>
<keyword evidence="1" id="KW-0675">Receptor</keyword>
<proteinExistence type="predicted"/>
<name>A0ACC1YAA7_MELAZ</name>
<organism evidence="1 2">
    <name type="scientific">Melia azedarach</name>
    <name type="common">Chinaberry tree</name>
    <dbReference type="NCBI Taxonomy" id="155640"/>
    <lineage>
        <taxon>Eukaryota</taxon>
        <taxon>Viridiplantae</taxon>
        <taxon>Streptophyta</taxon>
        <taxon>Embryophyta</taxon>
        <taxon>Tracheophyta</taxon>
        <taxon>Spermatophyta</taxon>
        <taxon>Magnoliopsida</taxon>
        <taxon>eudicotyledons</taxon>
        <taxon>Gunneridae</taxon>
        <taxon>Pentapetalae</taxon>
        <taxon>rosids</taxon>
        <taxon>malvids</taxon>
        <taxon>Sapindales</taxon>
        <taxon>Meliaceae</taxon>
        <taxon>Melia</taxon>
    </lineage>
</organism>
<comment type="caution">
    <text evidence="1">The sequence shown here is derived from an EMBL/GenBank/DDBJ whole genome shotgun (WGS) entry which is preliminary data.</text>
</comment>
<evidence type="ECO:0000313" key="1">
    <source>
        <dbReference type="EMBL" id="KAJ4720034.1"/>
    </source>
</evidence>
<keyword evidence="2" id="KW-1185">Reference proteome</keyword>
<sequence>MKLMMSTMELSSFRLEEWLDGMLKNWSTIEARLHKFRDLRTEQKTRSKQFNKSIVNLLYQNLYNVTAGLSSVNLISAGSFGSVYKATFDEGRTTIAVKVLNHVHHEASKSCIAECRALRNIRHRNLVKVLTACSGVDYKACALNYLHHHCQPAIAHCDLKPSNILLDAEMTGRLGDFGLARFLLATLVKLAHWGQRIYWLHCSRVWYET</sequence>
<dbReference type="EMBL" id="CM051397">
    <property type="protein sequence ID" value="KAJ4720034.1"/>
    <property type="molecule type" value="Genomic_DNA"/>
</dbReference>